<comment type="caution">
    <text evidence="1">The sequence shown here is derived from an EMBL/GenBank/DDBJ whole genome shotgun (WGS) entry which is preliminary data.</text>
</comment>
<dbReference type="Proteomes" id="UP001433071">
    <property type="component" value="Unassembled WGS sequence"/>
</dbReference>
<name>A0ABV1Z761_9HYPH</name>
<evidence type="ECO:0000313" key="2">
    <source>
        <dbReference type="Proteomes" id="UP001433071"/>
    </source>
</evidence>
<organism evidence="1 2">
    <name type="scientific">Mesorhizobium caraganae</name>
    <dbReference type="NCBI Taxonomy" id="483206"/>
    <lineage>
        <taxon>Bacteria</taxon>
        <taxon>Pseudomonadati</taxon>
        <taxon>Pseudomonadota</taxon>
        <taxon>Alphaproteobacteria</taxon>
        <taxon>Hyphomicrobiales</taxon>
        <taxon>Phyllobacteriaceae</taxon>
        <taxon>Mesorhizobium</taxon>
    </lineage>
</organism>
<gene>
    <name evidence="1" type="ORF">NKI36_27900</name>
</gene>
<proteinExistence type="predicted"/>
<accession>A0ABV1Z761</accession>
<dbReference type="EMBL" id="JAMYQB010000030">
    <property type="protein sequence ID" value="MER9407843.1"/>
    <property type="molecule type" value="Genomic_DNA"/>
</dbReference>
<reference evidence="1 2" key="1">
    <citation type="journal article" date="2024" name="Proc. Natl. Acad. Sci. U.S.A.">
        <title>The evolutionary genomics of adaptation to stress in wild rhizobium bacteria.</title>
        <authorList>
            <person name="Kehlet-Delgado H."/>
            <person name="Montoya A.P."/>
            <person name="Jensen K.T."/>
            <person name="Wendlandt C.E."/>
            <person name="Dexheimer C."/>
            <person name="Roberts M."/>
            <person name="Torres Martinez L."/>
            <person name="Friesen M.L."/>
            <person name="Griffitts J.S."/>
            <person name="Porter S.S."/>
        </authorList>
    </citation>
    <scope>NUCLEOTIDE SEQUENCE [LARGE SCALE GENOMIC DNA]</scope>
    <source>
        <strain evidence="1 2">M0641</strain>
    </source>
</reference>
<keyword evidence="2" id="KW-1185">Reference proteome</keyword>
<sequence length="170" mass="19066">MRRYFVIIPVVAALSTWVGWEHYKSAFYTKALPDKIKTYRANTQGSDAVVLLRKACGGVIFDLTDETLSAIGQQGLSFFQNARQGRGYPATDQNAYYYSYAEWQDTPVPQGWVGPEGFFSLSLQCMNNSRETDKAISEALKLPGSYFTTKRSGELVVIPSLKMAILAYYN</sequence>
<dbReference type="RefSeq" id="WP_352561839.1">
    <property type="nucleotide sequence ID" value="NZ_JAMYQB010000030.1"/>
</dbReference>
<evidence type="ECO:0000313" key="1">
    <source>
        <dbReference type="EMBL" id="MER9407843.1"/>
    </source>
</evidence>
<protein>
    <submittedName>
        <fullName evidence="1">Uncharacterized protein</fullName>
    </submittedName>
</protein>